<evidence type="ECO:0000313" key="3">
    <source>
        <dbReference type="Proteomes" id="UP000813462"/>
    </source>
</evidence>
<evidence type="ECO:0000313" key="2">
    <source>
        <dbReference type="EMBL" id="KAH7512361.1"/>
    </source>
</evidence>
<dbReference type="Proteomes" id="UP000813462">
    <property type="component" value="Unassembled WGS sequence"/>
</dbReference>
<dbReference type="AlphaFoldDB" id="A0A978UC68"/>
<sequence length="172" mass="19690">MDENDGTPSPPPPTSSESENGNGGDNDGWSQLVSNNRRGMIFDATPELLIMEILRRRVQGSLHRVSFSVLCYFRECHSQNFFELPEYYRRRANLYFCRRIRVATAPAAGGEEVTPAGWRITEGPTAFDNNYGHGRYATYQRISSRVIVSEYRFFPQPPNGEIALYRILAREF</sequence>
<accession>A0A978UC68</accession>
<comment type="caution">
    <text evidence="2">The sequence shown here is derived from an EMBL/GenBank/DDBJ whole genome shotgun (WGS) entry which is preliminary data.</text>
</comment>
<dbReference type="EMBL" id="JAEACU010000012">
    <property type="protein sequence ID" value="KAH7512361.1"/>
    <property type="molecule type" value="Genomic_DNA"/>
</dbReference>
<organism evidence="2 3">
    <name type="scientific">Ziziphus jujuba var. spinosa</name>
    <dbReference type="NCBI Taxonomy" id="714518"/>
    <lineage>
        <taxon>Eukaryota</taxon>
        <taxon>Viridiplantae</taxon>
        <taxon>Streptophyta</taxon>
        <taxon>Embryophyta</taxon>
        <taxon>Tracheophyta</taxon>
        <taxon>Spermatophyta</taxon>
        <taxon>Magnoliopsida</taxon>
        <taxon>eudicotyledons</taxon>
        <taxon>Gunneridae</taxon>
        <taxon>Pentapetalae</taxon>
        <taxon>rosids</taxon>
        <taxon>fabids</taxon>
        <taxon>Rosales</taxon>
        <taxon>Rhamnaceae</taxon>
        <taxon>Paliureae</taxon>
        <taxon>Ziziphus</taxon>
    </lineage>
</organism>
<gene>
    <name evidence="2" type="ORF">FEM48_Zijuj12G0082600</name>
</gene>
<proteinExistence type="predicted"/>
<reference evidence="2" key="1">
    <citation type="journal article" date="2021" name="Front. Plant Sci.">
        <title>Chromosome-Scale Genome Assembly for Chinese Sour Jujube and Insights Into Its Genome Evolution and Domestication Signature.</title>
        <authorList>
            <person name="Shen L.-Y."/>
            <person name="Luo H."/>
            <person name="Wang X.-L."/>
            <person name="Wang X.-M."/>
            <person name="Qiu X.-J."/>
            <person name="Liu H."/>
            <person name="Zhou S.-S."/>
            <person name="Jia K.-H."/>
            <person name="Nie S."/>
            <person name="Bao Y.-T."/>
            <person name="Zhang R.-G."/>
            <person name="Yun Q.-Z."/>
            <person name="Chai Y.-H."/>
            <person name="Lu J.-Y."/>
            <person name="Li Y."/>
            <person name="Zhao S.-W."/>
            <person name="Mao J.-F."/>
            <person name="Jia S.-G."/>
            <person name="Mao Y.-M."/>
        </authorList>
    </citation>
    <scope>NUCLEOTIDE SEQUENCE</scope>
    <source>
        <strain evidence="2">AT0</strain>
        <tissue evidence="2">Leaf</tissue>
    </source>
</reference>
<protein>
    <submittedName>
        <fullName evidence="2">Uncharacterized protein</fullName>
    </submittedName>
</protein>
<evidence type="ECO:0000256" key="1">
    <source>
        <dbReference type="SAM" id="MobiDB-lite"/>
    </source>
</evidence>
<name>A0A978UC68_ZIZJJ</name>
<feature type="region of interest" description="Disordered" evidence="1">
    <location>
        <begin position="1"/>
        <end position="30"/>
    </location>
</feature>